<dbReference type="AlphaFoldDB" id="A0AA38KAW7"/>
<accession>A0AA38KAW7</accession>
<feature type="non-terminal residue" evidence="1">
    <location>
        <position position="162"/>
    </location>
</feature>
<keyword evidence="2" id="KW-1185">Reference proteome</keyword>
<gene>
    <name evidence="1" type="ORF">GGU10DRAFT_350423</name>
</gene>
<dbReference type="EMBL" id="MU793304">
    <property type="protein sequence ID" value="KAJ3786864.1"/>
    <property type="molecule type" value="Genomic_DNA"/>
</dbReference>
<proteinExistence type="predicted"/>
<dbReference type="Proteomes" id="UP001163798">
    <property type="component" value="Unassembled WGS sequence"/>
</dbReference>
<evidence type="ECO:0000313" key="2">
    <source>
        <dbReference type="Proteomes" id="UP001163798"/>
    </source>
</evidence>
<protein>
    <submittedName>
        <fullName evidence="1">Uncharacterized protein</fullName>
    </submittedName>
</protein>
<reference evidence="1" key="1">
    <citation type="submission" date="2022-08" db="EMBL/GenBank/DDBJ databases">
        <authorList>
            <consortium name="DOE Joint Genome Institute"/>
            <person name="Min B."/>
            <person name="Riley R."/>
            <person name="Sierra-Patev S."/>
            <person name="Naranjo-Ortiz M."/>
            <person name="Looney B."/>
            <person name="Konkel Z."/>
            <person name="Slot J.C."/>
            <person name="Sakamoto Y."/>
            <person name="Steenwyk J.L."/>
            <person name="Rokas A."/>
            <person name="Carro J."/>
            <person name="Camarero S."/>
            <person name="Ferreira P."/>
            <person name="Molpeceres G."/>
            <person name="Ruiz-Duenas F.J."/>
            <person name="Serrano A."/>
            <person name="Henrissat B."/>
            <person name="Drula E."/>
            <person name="Hughes K.W."/>
            <person name="Mata J.L."/>
            <person name="Ishikawa N.K."/>
            <person name="Vargas-Isla R."/>
            <person name="Ushijima S."/>
            <person name="Smith C.A."/>
            <person name="Ahrendt S."/>
            <person name="Andreopoulos W."/>
            <person name="He G."/>
            <person name="Labutti K."/>
            <person name="Lipzen A."/>
            <person name="Ng V."/>
            <person name="Sandor L."/>
            <person name="Barry K."/>
            <person name="Martinez A.T."/>
            <person name="Xiao Y."/>
            <person name="Gibbons J.G."/>
            <person name="Terashima K."/>
            <person name="Hibbett D.S."/>
            <person name="Grigoriev I.V."/>
        </authorList>
    </citation>
    <scope>NUCLEOTIDE SEQUENCE</scope>
    <source>
        <strain evidence="1">TFB10291</strain>
    </source>
</reference>
<evidence type="ECO:0000313" key="1">
    <source>
        <dbReference type="EMBL" id="KAJ3786864.1"/>
    </source>
</evidence>
<comment type="caution">
    <text evidence="1">The sequence shown here is derived from an EMBL/GenBank/DDBJ whole genome shotgun (WGS) entry which is preliminary data.</text>
</comment>
<name>A0AA38KAW7_9AGAR</name>
<sequence length="162" mass="18920">MALLYDTEPSFENPDRERRTHTAARLPVIAKMSWQTRLKWNHKTAERNSDRRIRQMDGRDDVSEVESYLTIQDEGLEQLCEVPSILNNFRPFIPAVMLKWIENKIASNKTEQVSNGNTTVKTLPDITLAKRDIFSKRTATFPDDLIQLAYHKFRIPLAFFTH</sequence>
<organism evidence="1 2">
    <name type="scientific">Lentinula aff. detonsa</name>
    <dbReference type="NCBI Taxonomy" id="2804958"/>
    <lineage>
        <taxon>Eukaryota</taxon>
        <taxon>Fungi</taxon>
        <taxon>Dikarya</taxon>
        <taxon>Basidiomycota</taxon>
        <taxon>Agaricomycotina</taxon>
        <taxon>Agaricomycetes</taxon>
        <taxon>Agaricomycetidae</taxon>
        <taxon>Agaricales</taxon>
        <taxon>Marasmiineae</taxon>
        <taxon>Omphalotaceae</taxon>
        <taxon>Lentinula</taxon>
    </lineage>
</organism>